<gene>
    <name evidence="10" type="ORF">FKZ61_02920</name>
</gene>
<evidence type="ECO:0000256" key="6">
    <source>
        <dbReference type="ARBA" id="ARBA00022967"/>
    </source>
</evidence>
<keyword evidence="2" id="KW-0813">Transport</keyword>
<accession>A0A540VKV0</accession>
<evidence type="ECO:0000313" key="10">
    <source>
        <dbReference type="EMBL" id="TQE97384.1"/>
    </source>
</evidence>
<feature type="domain" description="ABC transporter" evidence="9">
    <location>
        <begin position="7"/>
        <end position="243"/>
    </location>
</feature>
<dbReference type="SMART" id="SM00382">
    <property type="entry name" value="AAA"/>
    <property type="match status" value="1"/>
</dbReference>
<evidence type="ECO:0000313" key="11">
    <source>
        <dbReference type="Proteomes" id="UP000317371"/>
    </source>
</evidence>
<dbReference type="PANTHER" id="PTHR42711:SF5">
    <property type="entry name" value="ABC TRANSPORTER ATP-BINDING PROTEIN NATA"/>
    <property type="match status" value="1"/>
</dbReference>
<dbReference type="InterPro" id="IPR003593">
    <property type="entry name" value="AAA+_ATPase"/>
</dbReference>
<evidence type="ECO:0000256" key="3">
    <source>
        <dbReference type="ARBA" id="ARBA00022475"/>
    </source>
</evidence>
<keyword evidence="4" id="KW-0547">Nucleotide-binding</keyword>
<dbReference type="InterPro" id="IPR005894">
    <property type="entry name" value="DrrA"/>
</dbReference>
<proteinExistence type="inferred from homology"/>
<sequence>MQTGYAIETQGLEKRYSMADGQEVHAVRGIDLRVARGEIYALLGPNGAGKTTTLSILTTLLLPSQGRAQVAGFDVVTHPAQVRRRIGVTFQEVVLDQELTGRQILDFHGRLYGLATAERHRRIVELAELVELSHVLDRRSGTYSGGMKRRLELARGLMTAPEVLFLDEPTQGLDPQNRAHIWDYVRRLRAEQGLTLVLTTHYMEEAEALADRVGIIDQGRLVAEGTPDELIGQMGADMIHILAAGDPAAFLAQVQGLPFVTRADHHAQGDDLWQLQLGVDQGSRRLATLVAQALESGLQIREVSVARPSLGDVFLAYTGRQLREE</sequence>
<comment type="caution">
    <text evidence="10">The sequence shown here is derived from an EMBL/GenBank/DDBJ whole genome shotgun (WGS) entry which is preliminary data.</text>
</comment>
<dbReference type="Gene3D" id="3.40.50.300">
    <property type="entry name" value="P-loop containing nucleotide triphosphate hydrolases"/>
    <property type="match status" value="1"/>
</dbReference>
<dbReference type="RefSeq" id="WP_141608577.1">
    <property type="nucleotide sequence ID" value="NZ_VIGC02000003.1"/>
</dbReference>
<keyword evidence="7" id="KW-0472">Membrane</keyword>
<organism evidence="10 11">
    <name type="scientific">Litorilinea aerophila</name>
    <dbReference type="NCBI Taxonomy" id="1204385"/>
    <lineage>
        <taxon>Bacteria</taxon>
        <taxon>Bacillati</taxon>
        <taxon>Chloroflexota</taxon>
        <taxon>Caldilineae</taxon>
        <taxon>Caldilineales</taxon>
        <taxon>Caldilineaceae</taxon>
        <taxon>Litorilinea</taxon>
    </lineage>
</organism>
<dbReference type="EMBL" id="VIGC01000003">
    <property type="protein sequence ID" value="TQE97384.1"/>
    <property type="molecule type" value="Genomic_DNA"/>
</dbReference>
<evidence type="ECO:0000256" key="5">
    <source>
        <dbReference type="ARBA" id="ARBA00022840"/>
    </source>
</evidence>
<evidence type="ECO:0000256" key="8">
    <source>
        <dbReference type="ARBA" id="ARBA00049985"/>
    </source>
</evidence>
<protein>
    <submittedName>
        <fullName evidence="10">ATP-binding cassette domain-containing protein</fullName>
    </submittedName>
</protein>
<name>A0A540VKV0_9CHLR</name>
<dbReference type="GO" id="GO:1900753">
    <property type="term" value="P:doxorubicin transport"/>
    <property type="evidence" value="ECO:0007669"/>
    <property type="project" value="InterPro"/>
</dbReference>
<dbReference type="InterPro" id="IPR003439">
    <property type="entry name" value="ABC_transporter-like_ATP-bd"/>
</dbReference>
<dbReference type="PANTHER" id="PTHR42711">
    <property type="entry name" value="ABC TRANSPORTER ATP-BINDING PROTEIN"/>
    <property type="match status" value="1"/>
</dbReference>
<dbReference type="AlphaFoldDB" id="A0A540VKV0"/>
<dbReference type="FunCoup" id="A0A540VKV0">
    <property type="interactions" value="491"/>
</dbReference>
<dbReference type="InterPro" id="IPR027417">
    <property type="entry name" value="P-loop_NTPase"/>
</dbReference>
<evidence type="ECO:0000256" key="7">
    <source>
        <dbReference type="ARBA" id="ARBA00023136"/>
    </source>
</evidence>
<dbReference type="OrthoDB" id="9767778at2"/>
<evidence type="ECO:0000256" key="1">
    <source>
        <dbReference type="ARBA" id="ARBA00004413"/>
    </source>
</evidence>
<keyword evidence="6" id="KW-1278">Translocase</keyword>
<dbReference type="GO" id="GO:0043215">
    <property type="term" value="P:daunorubicin transport"/>
    <property type="evidence" value="ECO:0007669"/>
    <property type="project" value="InterPro"/>
</dbReference>
<comment type="subcellular location">
    <subcellularLocation>
        <location evidence="1">Cell membrane</location>
        <topology evidence="1">Peripheral membrane protein</topology>
        <orientation evidence="1">Cytoplasmic side</orientation>
    </subcellularLocation>
</comment>
<dbReference type="GO" id="GO:0005524">
    <property type="term" value="F:ATP binding"/>
    <property type="evidence" value="ECO:0007669"/>
    <property type="project" value="UniProtKB-KW"/>
</dbReference>
<keyword evidence="11" id="KW-1185">Reference proteome</keyword>
<reference evidence="10 11" key="1">
    <citation type="submission" date="2019-06" db="EMBL/GenBank/DDBJ databases">
        <title>Genome sequence of Litorilinea aerophila BAA-2444.</title>
        <authorList>
            <person name="Maclea K.S."/>
            <person name="Maurais E.G."/>
            <person name="Iannazzi L.C."/>
        </authorList>
    </citation>
    <scope>NUCLEOTIDE SEQUENCE [LARGE SCALE GENOMIC DNA]</scope>
    <source>
        <strain evidence="10 11">ATCC BAA-2444</strain>
    </source>
</reference>
<evidence type="ECO:0000256" key="4">
    <source>
        <dbReference type="ARBA" id="ARBA00022741"/>
    </source>
</evidence>
<dbReference type="InterPro" id="IPR050763">
    <property type="entry name" value="ABC_transporter_ATP-binding"/>
</dbReference>
<dbReference type="InParanoid" id="A0A540VKV0"/>
<dbReference type="PROSITE" id="PS00211">
    <property type="entry name" value="ABC_TRANSPORTER_1"/>
    <property type="match status" value="1"/>
</dbReference>
<dbReference type="Proteomes" id="UP000317371">
    <property type="component" value="Unassembled WGS sequence"/>
</dbReference>
<evidence type="ECO:0000259" key="9">
    <source>
        <dbReference type="PROSITE" id="PS50893"/>
    </source>
</evidence>
<keyword evidence="3" id="KW-1003">Cell membrane</keyword>
<dbReference type="PROSITE" id="PS50893">
    <property type="entry name" value="ABC_TRANSPORTER_2"/>
    <property type="match status" value="1"/>
</dbReference>
<dbReference type="SUPFAM" id="SSF52540">
    <property type="entry name" value="P-loop containing nucleoside triphosphate hydrolases"/>
    <property type="match status" value="1"/>
</dbReference>
<keyword evidence="5 10" id="KW-0067">ATP-binding</keyword>
<evidence type="ECO:0000256" key="2">
    <source>
        <dbReference type="ARBA" id="ARBA00022448"/>
    </source>
</evidence>
<dbReference type="InterPro" id="IPR017871">
    <property type="entry name" value="ABC_transporter-like_CS"/>
</dbReference>
<dbReference type="GO" id="GO:0005886">
    <property type="term" value="C:plasma membrane"/>
    <property type="evidence" value="ECO:0007669"/>
    <property type="project" value="UniProtKB-SubCell"/>
</dbReference>
<dbReference type="NCBIfam" id="TIGR01188">
    <property type="entry name" value="drrA"/>
    <property type="match status" value="1"/>
</dbReference>
<dbReference type="GO" id="GO:0016887">
    <property type="term" value="F:ATP hydrolysis activity"/>
    <property type="evidence" value="ECO:0007669"/>
    <property type="project" value="InterPro"/>
</dbReference>
<comment type="similarity">
    <text evidence="8">Belongs to the ABC transporter superfamily. Drug exporter-1 (DrugE1) (TC 3.A.1.105) family.</text>
</comment>
<dbReference type="Pfam" id="PF00005">
    <property type="entry name" value="ABC_tran"/>
    <property type="match status" value="1"/>
</dbReference>
<dbReference type="FunFam" id="3.40.50.300:FF:000589">
    <property type="entry name" value="ABC transporter, ATP-binding subunit"/>
    <property type="match status" value="1"/>
</dbReference>